<keyword evidence="5 6" id="KW-0472">Membrane</keyword>
<keyword evidence="8" id="KW-1185">Reference proteome</keyword>
<evidence type="ECO:0000313" key="8">
    <source>
        <dbReference type="Proteomes" id="UP000587415"/>
    </source>
</evidence>
<dbReference type="PANTHER" id="PTHR30250">
    <property type="entry name" value="PST FAMILY PREDICTED COLANIC ACID TRANSPORTER"/>
    <property type="match status" value="1"/>
</dbReference>
<dbReference type="EMBL" id="JAATJM010000001">
    <property type="protein sequence ID" value="NJC41297.1"/>
    <property type="molecule type" value="Genomic_DNA"/>
</dbReference>
<feature type="transmembrane region" description="Helical" evidence="6">
    <location>
        <begin position="178"/>
        <end position="199"/>
    </location>
</feature>
<feature type="transmembrane region" description="Helical" evidence="6">
    <location>
        <begin position="258"/>
        <end position="283"/>
    </location>
</feature>
<dbReference type="InterPro" id="IPR050833">
    <property type="entry name" value="Poly_Biosynth_Transport"/>
</dbReference>
<feature type="transmembrane region" description="Helical" evidence="6">
    <location>
        <begin position="394"/>
        <end position="413"/>
    </location>
</feature>
<comment type="subcellular location">
    <subcellularLocation>
        <location evidence="1">Cell membrane</location>
        <topology evidence="1">Multi-pass membrane protein</topology>
    </subcellularLocation>
</comment>
<keyword evidence="2" id="KW-1003">Cell membrane</keyword>
<proteinExistence type="predicted"/>
<protein>
    <submittedName>
        <fullName evidence="7">O-antigen/teichoic acid export membrane protein</fullName>
    </submittedName>
</protein>
<feature type="transmembrane region" description="Helical" evidence="6">
    <location>
        <begin position="371"/>
        <end position="388"/>
    </location>
</feature>
<comment type="caution">
    <text evidence="7">The sequence shown here is derived from an EMBL/GenBank/DDBJ whole genome shotgun (WGS) entry which is preliminary data.</text>
</comment>
<keyword evidence="3 6" id="KW-0812">Transmembrane</keyword>
<keyword evidence="4 6" id="KW-1133">Transmembrane helix</keyword>
<evidence type="ECO:0000256" key="5">
    <source>
        <dbReference type="ARBA" id="ARBA00023136"/>
    </source>
</evidence>
<dbReference type="GO" id="GO:0005886">
    <property type="term" value="C:plasma membrane"/>
    <property type="evidence" value="ECO:0007669"/>
    <property type="project" value="UniProtKB-SubCell"/>
</dbReference>
<sequence length="424" mass="46600">MDRLVIDDQRRRDLYLVVVKLTDVAARAGFVLAATYGLPIAQAGQFGLFVTLVTLFAFAFNFERHIDIQRRTAGEPHPVFDRAVTSALGFFAFNWLLMIPVFLVSAALLTHASWDLLGLAVLIVVGEHLSNQAYQYALISPRYYPLLLVVTVKNIVLLMIVLYRALLSREGFDLEFALEIWAIGAVMCTAALGVMWAKLRQAEPRTRPFRFADDILGQHRASATHFMLGLIAILILQYDRLAVGALMSLDQVGLYFRHTLLVSLAYQAFNVVSFNRITPAIFAEAKTQDIAHIRGRVLREYGKTLIGTPLLLGAAWLANLLTGGAYAERFHLSLLLMAVMLAGFMLRAAADFHALILNARHREADVLRQQAIAFVVGGVLLGLLTWRFGVYGAASAGVVTSGLYLALVARSVAVAERRSAGAAA</sequence>
<feature type="transmembrane region" description="Helical" evidence="6">
    <location>
        <begin position="116"/>
        <end position="134"/>
    </location>
</feature>
<evidence type="ECO:0000256" key="4">
    <source>
        <dbReference type="ARBA" id="ARBA00022989"/>
    </source>
</evidence>
<feature type="transmembrane region" description="Helical" evidence="6">
    <location>
        <begin position="83"/>
        <end position="110"/>
    </location>
</feature>
<feature type="transmembrane region" description="Helical" evidence="6">
    <location>
        <begin position="14"/>
        <end position="37"/>
    </location>
</feature>
<feature type="transmembrane region" description="Helical" evidence="6">
    <location>
        <begin position="332"/>
        <end position="350"/>
    </location>
</feature>
<evidence type="ECO:0000256" key="3">
    <source>
        <dbReference type="ARBA" id="ARBA00022692"/>
    </source>
</evidence>
<name>A0A7X5YKF8_9CAUL</name>
<accession>A0A7X5YKF8</accession>
<evidence type="ECO:0000256" key="2">
    <source>
        <dbReference type="ARBA" id="ARBA00022475"/>
    </source>
</evidence>
<dbReference type="RefSeq" id="WP_168046299.1">
    <property type="nucleotide sequence ID" value="NZ_JAATJM010000001.1"/>
</dbReference>
<organism evidence="7 8">
    <name type="scientific">Brevundimonas alba</name>
    <dbReference type="NCBI Taxonomy" id="74314"/>
    <lineage>
        <taxon>Bacteria</taxon>
        <taxon>Pseudomonadati</taxon>
        <taxon>Pseudomonadota</taxon>
        <taxon>Alphaproteobacteria</taxon>
        <taxon>Caulobacterales</taxon>
        <taxon>Caulobacteraceae</taxon>
        <taxon>Brevundimonas</taxon>
    </lineage>
</organism>
<dbReference type="AlphaFoldDB" id="A0A7X5YKF8"/>
<dbReference type="PANTHER" id="PTHR30250:SF11">
    <property type="entry name" value="O-ANTIGEN TRANSPORTER-RELATED"/>
    <property type="match status" value="1"/>
</dbReference>
<evidence type="ECO:0000313" key="7">
    <source>
        <dbReference type="EMBL" id="NJC41297.1"/>
    </source>
</evidence>
<feature type="transmembrane region" description="Helical" evidence="6">
    <location>
        <begin position="304"/>
        <end position="326"/>
    </location>
</feature>
<reference evidence="7 8" key="1">
    <citation type="submission" date="2020-03" db="EMBL/GenBank/DDBJ databases">
        <title>Genomic Encyclopedia of Type Strains, Phase IV (KMG-IV): sequencing the most valuable type-strain genomes for metagenomic binning, comparative biology and taxonomic classification.</title>
        <authorList>
            <person name="Goeker M."/>
        </authorList>
    </citation>
    <scope>NUCLEOTIDE SEQUENCE [LARGE SCALE GENOMIC DNA]</scope>
    <source>
        <strain evidence="7 8">DSM 4736</strain>
    </source>
</reference>
<evidence type="ECO:0000256" key="1">
    <source>
        <dbReference type="ARBA" id="ARBA00004651"/>
    </source>
</evidence>
<feature type="transmembrane region" description="Helical" evidence="6">
    <location>
        <begin position="43"/>
        <end position="62"/>
    </location>
</feature>
<dbReference type="Proteomes" id="UP000587415">
    <property type="component" value="Unassembled WGS sequence"/>
</dbReference>
<feature type="transmembrane region" description="Helical" evidence="6">
    <location>
        <begin position="146"/>
        <end position="166"/>
    </location>
</feature>
<feature type="transmembrane region" description="Helical" evidence="6">
    <location>
        <begin position="220"/>
        <end position="238"/>
    </location>
</feature>
<evidence type="ECO:0000256" key="6">
    <source>
        <dbReference type="SAM" id="Phobius"/>
    </source>
</evidence>
<gene>
    <name evidence="7" type="ORF">GGQ87_001555</name>
</gene>